<keyword evidence="2" id="KW-1185">Reference proteome</keyword>
<protein>
    <submittedName>
        <fullName evidence="1">Uncharacterized protein</fullName>
    </submittedName>
</protein>
<proteinExistence type="predicted"/>
<accession>A0A6C2TYM4</accession>
<dbReference type="RefSeq" id="WP_136078116.1">
    <property type="nucleotide sequence ID" value="NZ_CAAHFG010000001.1"/>
</dbReference>
<gene>
    <name evidence="1" type="ORF">PDESU_01004</name>
</gene>
<sequence length="108" mass="12091">METECSAEQVSFENLLAGLTARFINLPSEEVDSAIEDAQREVCEFLGLDLSAVWQMDPDASEILVLTHLYGPLLTEEVPERMVASELFPWALEKVQNNEVFVLSSTEN</sequence>
<reference evidence="1 2" key="1">
    <citation type="submission" date="2019-04" db="EMBL/GenBank/DDBJ databases">
        <authorList>
            <person name="Van Vliet M D."/>
        </authorList>
    </citation>
    <scope>NUCLEOTIDE SEQUENCE [LARGE SCALE GENOMIC DNA]</scope>
    <source>
        <strain evidence="1 2">F1</strain>
    </source>
</reference>
<evidence type="ECO:0000313" key="2">
    <source>
        <dbReference type="Proteomes" id="UP000366872"/>
    </source>
</evidence>
<dbReference type="Proteomes" id="UP000366872">
    <property type="component" value="Unassembled WGS sequence"/>
</dbReference>
<dbReference type="EMBL" id="CAAHFG010000001">
    <property type="protein sequence ID" value="VGO12451.1"/>
    <property type="molecule type" value="Genomic_DNA"/>
</dbReference>
<dbReference type="SUPFAM" id="SSF55781">
    <property type="entry name" value="GAF domain-like"/>
    <property type="match status" value="1"/>
</dbReference>
<evidence type="ECO:0000313" key="1">
    <source>
        <dbReference type="EMBL" id="VGO12451.1"/>
    </source>
</evidence>
<organism evidence="1 2">
    <name type="scientific">Pontiella desulfatans</name>
    <dbReference type="NCBI Taxonomy" id="2750659"/>
    <lineage>
        <taxon>Bacteria</taxon>
        <taxon>Pseudomonadati</taxon>
        <taxon>Kiritimatiellota</taxon>
        <taxon>Kiritimatiellia</taxon>
        <taxon>Kiritimatiellales</taxon>
        <taxon>Pontiellaceae</taxon>
        <taxon>Pontiella</taxon>
    </lineage>
</organism>
<name>A0A6C2TYM4_PONDE</name>
<dbReference type="AlphaFoldDB" id="A0A6C2TYM4"/>